<gene>
    <name evidence="1" type="ORF">Taro_034437</name>
</gene>
<evidence type="ECO:0000313" key="1">
    <source>
        <dbReference type="EMBL" id="MQM01671.1"/>
    </source>
</evidence>
<dbReference type="AlphaFoldDB" id="A0A843W7K8"/>
<comment type="caution">
    <text evidence="1">The sequence shown here is derived from an EMBL/GenBank/DDBJ whole genome shotgun (WGS) entry which is preliminary data.</text>
</comment>
<accession>A0A843W7K8</accession>
<keyword evidence="2" id="KW-1185">Reference proteome</keyword>
<evidence type="ECO:0000313" key="2">
    <source>
        <dbReference type="Proteomes" id="UP000652761"/>
    </source>
</evidence>
<reference evidence="1" key="1">
    <citation type="submission" date="2017-07" db="EMBL/GenBank/DDBJ databases">
        <title>Taro Niue Genome Assembly and Annotation.</title>
        <authorList>
            <person name="Atibalentja N."/>
            <person name="Keating K."/>
            <person name="Fields C.J."/>
        </authorList>
    </citation>
    <scope>NUCLEOTIDE SEQUENCE</scope>
    <source>
        <strain evidence="1">Niue_2</strain>
        <tissue evidence="1">Leaf</tissue>
    </source>
</reference>
<sequence length="148" mass="15362">MGTGILFTVQLSTSSHRKGIEGGGGVPIRVLDDAVASTAPPTCLLSPHACSRDKHLQQIDVKASKLVPNPRPTRYSSESGPLLSAVCELVHLSLDLHGVQLHGIKRLALIATSDGMGINHPVSSEIGATTGKSHSGGTFVLWPLASGN</sequence>
<protein>
    <submittedName>
        <fullName evidence="1">Uncharacterized protein</fullName>
    </submittedName>
</protein>
<dbReference type="EMBL" id="NMUH01002716">
    <property type="protein sequence ID" value="MQM01671.1"/>
    <property type="molecule type" value="Genomic_DNA"/>
</dbReference>
<dbReference type="Proteomes" id="UP000652761">
    <property type="component" value="Unassembled WGS sequence"/>
</dbReference>
<proteinExistence type="predicted"/>
<name>A0A843W7K8_COLES</name>
<organism evidence="1 2">
    <name type="scientific">Colocasia esculenta</name>
    <name type="common">Wild taro</name>
    <name type="synonym">Arum esculentum</name>
    <dbReference type="NCBI Taxonomy" id="4460"/>
    <lineage>
        <taxon>Eukaryota</taxon>
        <taxon>Viridiplantae</taxon>
        <taxon>Streptophyta</taxon>
        <taxon>Embryophyta</taxon>
        <taxon>Tracheophyta</taxon>
        <taxon>Spermatophyta</taxon>
        <taxon>Magnoliopsida</taxon>
        <taxon>Liliopsida</taxon>
        <taxon>Araceae</taxon>
        <taxon>Aroideae</taxon>
        <taxon>Colocasieae</taxon>
        <taxon>Colocasia</taxon>
    </lineage>
</organism>